<evidence type="ECO:0000313" key="2">
    <source>
        <dbReference type="EMBL" id="SFZ71752.1"/>
    </source>
</evidence>
<keyword evidence="1" id="KW-0732">Signal</keyword>
<evidence type="ECO:0000256" key="1">
    <source>
        <dbReference type="SAM" id="SignalP"/>
    </source>
</evidence>
<organism evidence="2">
    <name type="scientific">Helicobacter bizzozeronii</name>
    <dbReference type="NCBI Taxonomy" id="56877"/>
    <lineage>
        <taxon>Bacteria</taxon>
        <taxon>Pseudomonadati</taxon>
        <taxon>Campylobacterota</taxon>
        <taxon>Epsilonproteobacteria</taxon>
        <taxon>Campylobacterales</taxon>
        <taxon>Helicobacteraceae</taxon>
        <taxon>Helicobacter</taxon>
    </lineage>
</organism>
<protein>
    <submittedName>
        <fullName evidence="2">OMP796</fullName>
    </submittedName>
</protein>
<accession>A0A1M4NH55</accession>
<dbReference type="PRINTS" id="PR01776">
    <property type="entry name" value="HPOMPFAMILY"/>
</dbReference>
<reference evidence="2" key="1">
    <citation type="submission" date="2016-10" db="EMBL/GenBank/DDBJ databases">
        <title>Proteomic and phylogenetic analysis of the outer membrane protein repertoire of gastric Helicobacter species.</title>
        <authorList>
            <person name="Joosten M."/>
        </authorList>
    </citation>
    <scope>NUCLEOTIDE SEQUENCE</scope>
    <source>
        <strain evidence="2">14</strain>
    </source>
</reference>
<name>A0A1M4NH55_HELBI</name>
<feature type="signal peptide" evidence="1">
    <location>
        <begin position="1"/>
        <end position="26"/>
    </location>
</feature>
<gene>
    <name evidence="2" type="primary">omp796</name>
</gene>
<proteinExistence type="predicted"/>
<dbReference type="Pfam" id="PF01856">
    <property type="entry name" value="HP_OMP"/>
    <property type="match status" value="1"/>
</dbReference>
<feature type="chain" id="PRO_5012296223" evidence="1">
    <location>
        <begin position="27"/>
        <end position="196"/>
    </location>
</feature>
<dbReference type="EMBL" id="LT633340">
    <property type="protein sequence ID" value="SFZ71752.1"/>
    <property type="molecule type" value="Genomic_DNA"/>
</dbReference>
<sequence>MALRKKVGGLALSSLMAFGLASFAQADEKNGFFMGLGYQQGKIGSGAYHTALTKGTSVYGMDIQLGGVGFANKWFGGQIYGFFDWNNSHIMGSNDRDKWNVYTYGGAADAIVNVIATNPFAFGLVGGIQLAGNTWNFNTFSHTAFQFLFNVGGRIRMGTHSALQAGIKFPMIPQRLTPQIKDIRRYVWYVNYVFTF</sequence>
<dbReference type="AlphaFoldDB" id="A0A1M4NH55"/>
<dbReference type="InterPro" id="IPR002718">
    <property type="entry name" value="OMP_Helicobacter"/>
</dbReference>
<dbReference type="RefSeq" id="WP_104759124.1">
    <property type="nucleotide sequence ID" value="NZ_FZMK01000028.1"/>
</dbReference>